<sequence length="73" mass="9009">MLDKPLRLMVRDQRPVYRRPLKMLTRTERIEAGWWDGDIVERDYYVAADDRGHMFWVYRERTKGEWYLQGLFG</sequence>
<dbReference type="PANTHER" id="PTHR35369:SF2">
    <property type="entry name" value="BLR3025 PROTEIN"/>
    <property type="match status" value="1"/>
</dbReference>
<dbReference type="InterPro" id="IPR050356">
    <property type="entry name" value="SulA_CellDiv_inhibitor"/>
</dbReference>
<keyword evidence="1" id="KW-0227">DNA damage</keyword>
<evidence type="ECO:0000256" key="1">
    <source>
        <dbReference type="ARBA" id="ARBA00022763"/>
    </source>
</evidence>
<keyword evidence="3" id="KW-1185">Reference proteome</keyword>
<protein>
    <recommendedName>
        <fullName evidence="4">DNA polymerase Y family protein</fullName>
    </recommendedName>
</protein>
<evidence type="ECO:0008006" key="4">
    <source>
        <dbReference type="Google" id="ProtNLM"/>
    </source>
</evidence>
<dbReference type="Proteomes" id="UP000598032">
    <property type="component" value="Unassembled WGS sequence"/>
</dbReference>
<reference evidence="2 3" key="1">
    <citation type="submission" date="2020-10" db="EMBL/GenBank/DDBJ databases">
        <authorList>
            <person name="Peeters C."/>
        </authorList>
    </citation>
    <scope>NUCLEOTIDE SEQUENCE [LARGE SCALE GENOMIC DNA]</scope>
    <source>
        <strain evidence="2 3">LMG 28140</strain>
    </source>
</reference>
<name>A0ABM8N7X2_9BURK</name>
<proteinExistence type="predicted"/>
<evidence type="ECO:0000313" key="2">
    <source>
        <dbReference type="EMBL" id="CAD6506764.1"/>
    </source>
</evidence>
<dbReference type="EMBL" id="CAJHCP010000001">
    <property type="protein sequence ID" value="CAD6506764.1"/>
    <property type="molecule type" value="Genomic_DNA"/>
</dbReference>
<gene>
    <name evidence="2" type="ORF">LMG28140_00001</name>
</gene>
<accession>A0ABM8N7X2</accession>
<comment type="caution">
    <text evidence="2">The sequence shown here is derived from an EMBL/GenBank/DDBJ whole genome shotgun (WGS) entry which is preliminary data.</text>
</comment>
<evidence type="ECO:0000313" key="3">
    <source>
        <dbReference type="Proteomes" id="UP000598032"/>
    </source>
</evidence>
<dbReference type="PANTHER" id="PTHR35369">
    <property type="entry name" value="BLR3025 PROTEIN-RELATED"/>
    <property type="match status" value="1"/>
</dbReference>
<organism evidence="2 3">
    <name type="scientific">Paraburkholderia metrosideri</name>
    <dbReference type="NCBI Taxonomy" id="580937"/>
    <lineage>
        <taxon>Bacteria</taxon>
        <taxon>Pseudomonadati</taxon>
        <taxon>Pseudomonadota</taxon>
        <taxon>Betaproteobacteria</taxon>
        <taxon>Burkholderiales</taxon>
        <taxon>Burkholderiaceae</taxon>
        <taxon>Paraburkholderia</taxon>
    </lineage>
</organism>